<feature type="transmembrane region" description="Helical" evidence="3">
    <location>
        <begin position="421"/>
        <end position="440"/>
    </location>
</feature>
<keyword evidence="2" id="KW-0378">Hydrolase</keyword>
<evidence type="ECO:0000256" key="3">
    <source>
        <dbReference type="SAM" id="Phobius"/>
    </source>
</evidence>
<dbReference type="InterPro" id="IPR003010">
    <property type="entry name" value="C-N_Hydrolase"/>
</dbReference>
<dbReference type="PROSITE" id="PS50263">
    <property type="entry name" value="CN_HYDROLASE"/>
    <property type="match status" value="1"/>
</dbReference>
<dbReference type="Pfam" id="PF19018">
    <property type="entry name" value="Vanin_C"/>
    <property type="match status" value="1"/>
</dbReference>
<name>E2BYG1_HARSA</name>
<dbReference type="Pfam" id="PF00795">
    <property type="entry name" value="CN_hydrolase"/>
    <property type="match status" value="1"/>
</dbReference>
<dbReference type="PANTHER" id="PTHR10609">
    <property type="entry name" value="BIOTINIDASE-RELATED"/>
    <property type="match status" value="1"/>
</dbReference>
<proteinExistence type="inferred from homology"/>
<dbReference type="InParanoid" id="E2BYG1"/>
<dbReference type="STRING" id="610380.E2BYG1"/>
<evidence type="ECO:0000256" key="2">
    <source>
        <dbReference type="ARBA" id="ARBA00022801"/>
    </source>
</evidence>
<keyword evidence="6" id="KW-1185">Reference proteome</keyword>
<keyword evidence="3" id="KW-0472">Membrane</keyword>
<keyword evidence="3" id="KW-0812">Transmembrane</keyword>
<comment type="similarity">
    <text evidence="1">Belongs to the carbon-nitrogen hydrolase superfamily. BTD/VNN family.</text>
</comment>
<dbReference type="GO" id="GO:0016787">
    <property type="term" value="F:hydrolase activity"/>
    <property type="evidence" value="ECO:0007669"/>
    <property type="project" value="UniProtKB-KW"/>
</dbReference>
<accession>E2BYG1</accession>
<dbReference type="Gene3D" id="3.60.110.10">
    <property type="entry name" value="Carbon-nitrogen hydrolase"/>
    <property type="match status" value="1"/>
</dbReference>
<dbReference type="SUPFAM" id="SSF56317">
    <property type="entry name" value="Carbon-nitrogen hydrolase"/>
    <property type="match status" value="1"/>
</dbReference>
<reference evidence="5 6" key="1">
    <citation type="journal article" date="2010" name="Science">
        <title>Genomic comparison of the ants Camponotus floridanus and Harpegnathos saltator.</title>
        <authorList>
            <person name="Bonasio R."/>
            <person name="Zhang G."/>
            <person name="Ye C."/>
            <person name="Mutti N.S."/>
            <person name="Fang X."/>
            <person name="Qin N."/>
            <person name="Donahue G."/>
            <person name="Yang P."/>
            <person name="Li Q."/>
            <person name="Li C."/>
            <person name="Zhang P."/>
            <person name="Huang Z."/>
            <person name="Berger S.L."/>
            <person name="Reinberg D."/>
            <person name="Wang J."/>
            <person name="Liebig J."/>
        </authorList>
    </citation>
    <scope>NUCLEOTIDE SEQUENCE [LARGE SCALE GENOMIC DNA]</scope>
    <source>
        <strain evidence="5 6">R22 G/1</strain>
    </source>
</reference>
<evidence type="ECO:0000313" key="5">
    <source>
        <dbReference type="EMBL" id="EFN79245.1"/>
    </source>
</evidence>
<dbReference type="Proteomes" id="UP000008237">
    <property type="component" value="Unassembled WGS sequence"/>
</dbReference>
<dbReference type="EMBL" id="GL451478">
    <property type="protein sequence ID" value="EFN79245.1"/>
    <property type="molecule type" value="Genomic_DNA"/>
</dbReference>
<gene>
    <name evidence="5" type="ORF">EAI_08913</name>
</gene>
<dbReference type="InterPro" id="IPR040154">
    <property type="entry name" value="Biotinidase/VNN"/>
</dbReference>
<evidence type="ECO:0000259" key="4">
    <source>
        <dbReference type="PROSITE" id="PS50263"/>
    </source>
</evidence>
<dbReference type="OrthoDB" id="10250282at2759"/>
<feature type="domain" description="CN hydrolase" evidence="4">
    <location>
        <begin position="1"/>
        <end position="212"/>
    </location>
</feature>
<dbReference type="FunCoup" id="E2BYG1">
    <property type="interactions" value="32"/>
</dbReference>
<dbReference type="OMA" id="HYEISRD"/>
<evidence type="ECO:0000313" key="6">
    <source>
        <dbReference type="Proteomes" id="UP000008237"/>
    </source>
</evidence>
<evidence type="ECO:0000256" key="1">
    <source>
        <dbReference type="ARBA" id="ARBA00008225"/>
    </source>
</evidence>
<protein>
    <submittedName>
        <fullName evidence="5">Vanin-like protein 1</fullName>
    </submittedName>
</protein>
<dbReference type="InterPro" id="IPR043957">
    <property type="entry name" value="Vanin_C"/>
</dbReference>
<keyword evidence="3" id="KW-1133">Transmembrane helix</keyword>
<dbReference type="PANTHER" id="PTHR10609:SF14">
    <property type="entry name" value="BIOTINIDASE"/>
    <property type="match status" value="1"/>
</dbReference>
<organism evidence="6">
    <name type="scientific">Harpegnathos saltator</name>
    <name type="common">Jerdon's jumping ant</name>
    <dbReference type="NCBI Taxonomy" id="610380"/>
    <lineage>
        <taxon>Eukaryota</taxon>
        <taxon>Metazoa</taxon>
        <taxon>Ecdysozoa</taxon>
        <taxon>Arthropoda</taxon>
        <taxon>Hexapoda</taxon>
        <taxon>Insecta</taxon>
        <taxon>Pterygota</taxon>
        <taxon>Neoptera</taxon>
        <taxon>Endopterygota</taxon>
        <taxon>Hymenoptera</taxon>
        <taxon>Apocrita</taxon>
        <taxon>Aculeata</taxon>
        <taxon>Formicoidea</taxon>
        <taxon>Formicidae</taxon>
        <taxon>Ponerinae</taxon>
        <taxon>Ponerini</taxon>
        <taxon>Harpegnathos</taxon>
    </lineage>
</organism>
<dbReference type="AlphaFoldDB" id="E2BYG1"/>
<sequence length="443" mass="50365">MDDWSTIVPAASKNYIPCDENTIEISETLRRISCAAKENRIYVVINIAEKLPCNKDTCTKHDKIYYNTNVVFDRNGKIIARYRKTNLFIEPEFNVTEIPEIVTFDTDFGVKFGTFICFDVLFNIPALQLTRIHQITDIVYPTAWFSEVPFLTAVQTHAGWSYAENVNFLVAGYNNPSRGNTGSGIYLGRKGIGKAIMPSILHEEVLIYEVPKMKKKTESNHHTGHSVNVDDSTLYHGKEHVHDELRKKREANAIDGIKLLYYKIDEFNTFLLEGNITKTLCQNDFCCDFTVEMLNIDPTTRYRLGVFSGIRSFYVVNASVSVCGVIQCSNQSIDSCGSTQQSRTLFSNIDISATYHNYKKNIVMPSTLNSELYPLQTMDWSYDEHFHDDHVHVSMSLINSKNNLLTFGLFSRNFVDSGASLTASFSTVTYFTTLLITLFLSRL</sequence>
<dbReference type="InterPro" id="IPR036526">
    <property type="entry name" value="C-N_Hydrolase_sf"/>
</dbReference>